<feature type="region of interest" description="Disordered" evidence="1">
    <location>
        <begin position="132"/>
        <end position="211"/>
    </location>
</feature>
<name>A0A6H5HU81_9HYME</name>
<evidence type="ECO:0000256" key="1">
    <source>
        <dbReference type="SAM" id="MobiDB-lite"/>
    </source>
</evidence>
<protein>
    <submittedName>
        <fullName evidence="2">Uncharacterized protein</fullName>
    </submittedName>
</protein>
<dbReference type="EMBL" id="CADCXV010000226">
    <property type="protein sequence ID" value="CAB0028992.1"/>
    <property type="molecule type" value="Genomic_DNA"/>
</dbReference>
<feature type="compositionally biased region" description="Basic residues" evidence="1">
    <location>
        <begin position="175"/>
        <end position="194"/>
    </location>
</feature>
<dbReference type="AlphaFoldDB" id="A0A6H5HU81"/>
<organism evidence="2 3">
    <name type="scientific">Trichogramma brassicae</name>
    <dbReference type="NCBI Taxonomy" id="86971"/>
    <lineage>
        <taxon>Eukaryota</taxon>
        <taxon>Metazoa</taxon>
        <taxon>Ecdysozoa</taxon>
        <taxon>Arthropoda</taxon>
        <taxon>Hexapoda</taxon>
        <taxon>Insecta</taxon>
        <taxon>Pterygota</taxon>
        <taxon>Neoptera</taxon>
        <taxon>Endopterygota</taxon>
        <taxon>Hymenoptera</taxon>
        <taxon>Apocrita</taxon>
        <taxon>Proctotrupomorpha</taxon>
        <taxon>Chalcidoidea</taxon>
        <taxon>Trichogrammatidae</taxon>
        <taxon>Trichogramma</taxon>
    </lineage>
</organism>
<keyword evidence="3" id="KW-1185">Reference proteome</keyword>
<accession>A0A6H5HU81</accession>
<evidence type="ECO:0000313" key="3">
    <source>
        <dbReference type="Proteomes" id="UP000479190"/>
    </source>
</evidence>
<sequence length="283" mass="31905">MHKSDIVMRTPFYVCCTRPSRPRRCRDPCDWRSLEEIPRHRTSSRSATAITRRCNPPKLTTRRAPFTSASGAGMISYTLRSTRIGKGPDGLRRNASVDGRQTPVLGPYIRDNILFQHTWLVNQYAVNVSSAGTQEGGSRFRSAGEDVVPPRPRLNAYDIEGEDRPPRVLSDCPARLHHQRTRPNQRAPRSRSRVTPREQCRPEIKVPRDGPDQRLQVTVGKQRHLRQSVAPVMASSGDPSRAPWTSVWRRPHKSGLDLVEEGHLRQASTCCVLARATRVVGLT</sequence>
<dbReference type="Proteomes" id="UP000479190">
    <property type="component" value="Unassembled WGS sequence"/>
</dbReference>
<feature type="compositionally biased region" description="Basic and acidic residues" evidence="1">
    <location>
        <begin position="195"/>
        <end position="211"/>
    </location>
</feature>
<proteinExistence type="predicted"/>
<gene>
    <name evidence="2" type="ORF">TBRA_LOCUS1096</name>
</gene>
<reference evidence="2 3" key="1">
    <citation type="submission" date="2020-02" db="EMBL/GenBank/DDBJ databases">
        <authorList>
            <person name="Ferguson B K."/>
        </authorList>
    </citation>
    <scope>NUCLEOTIDE SEQUENCE [LARGE SCALE GENOMIC DNA]</scope>
</reference>
<evidence type="ECO:0000313" key="2">
    <source>
        <dbReference type="EMBL" id="CAB0028992.1"/>
    </source>
</evidence>